<evidence type="ECO:0000256" key="3">
    <source>
        <dbReference type="SAM" id="SignalP"/>
    </source>
</evidence>
<dbReference type="Proteomes" id="UP001553161">
    <property type="component" value="Unassembled WGS sequence"/>
</dbReference>
<comment type="caution">
    <text evidence="5">The sequence shown here is derived from an EMBL/GenBank/DDBJ whole genome shotgun (WGS) entry which is preliminary data.</text>
</comment>
<name>A0ABV3L0T3_9RHOB</name>
<organism evidence="5 6">
    <name type="scientific">Meridianimarinicoccus marinus</name>
    <dbReference type="NCBI Taxonomy" id="3231483"/>
    <lineage>
        <taxon>Bacteria</taxon>
        <taxon>Pseudomonadati</taxon>
        <taxon>Pseudomonadota</taxon>
        <taxon>Alphaproteobacteria</taxon>
        <taxon>Rhodobacterales</taxon>
        <taxon>Paracoccaceae</taxon>
        <taxon>Meridianimarinicoccus</taxon>
    </lineage>
</organism>
<feature type="signal peptide" evidence="3">
    <location>
        <begin position="1"/>
        <end position="24"/>
    </location>
</feature>
<sequence>MKRPFSLVCATALLALLAAVPTLAQDAQQPTLPEPPAPSPDTATASKDYGFGAGSMLVVPIPLNSPTFGTGLILGAGYVFQEDEKSDNSFIGAGALATNNGSRAGAIGASLSLDEKRHNGVLYLAAADVTYDLYVAGDPLEVNQDGVALNAEYRYGFTPQLLAGLGFQYLESRVNAVGDATLPPGIQELTDITLASLGLVAQWDTRNDSLYPTKGGLAEFNFLTNQVSGGASFSYLKTTLALDHYWSLGPQTVLAANAAGCLVEDEAPFFDSCLLGSQIRGFSLFQYYGDQMVTAQAELRQNFTKRFGGVAFAGVGETLSSLEFSQKTLTRDSGRRYAGGLGLRFRVSKDFPVDLSLDVAINDLDEKNIYFYVGQAF</sequence>
<evidence type="ECO:0000256" key="2">
    <source>
        <dbReference type="ARBA" id="ARBA00023136"/>
    </source>
</evidence>
<dbReference type="Pfam" id="PF01103">
    <property type="entry name" value="Omp85"/>
    <property type="match status" value="1"/>
</dbReference>
<proteinExistence type="predicted"/>
<accession>A0ABV3L0T3</accession>
<keyword evidence="6" id="KW-1185">Reference proteome</keyword>
<evidence type="ECO:0000313" key="5">
    <source>
        <dbReference type="EMBL" id="MEV8465169.1"/>
    </source>
</evidence>
<protein>
    <submittedName>
        <fullName evidence="5">BamA/TamA family outer membrane protein</fullName>
    </submittedName>
</protein>
<reference evidence="5 6" key="1">
    <citation type="submission" date="2024-07" db="EMBL/GenBank/DDBJ databases">
        <authorList>
            <person name="Kang M."/>
        </authorList>
    </citation>
    <scope>NUCLEOTIDE SEQUENCE [LARGE SCALE GENOMIC DNA]</scope>
    <source>
        <strain evidence="5 6">DFM31</strain>
    </source>
</reference>
<feature type="chain" id="PRO_5046593478" evidence="3">
    <location>
        <begin position="25"/>
        <end position="377"/>
    </location>
</feature>
<dbReference type="Gene3D" id="2.40.160.50">
    <property type="entry name" value="membrane protein fhac: a member of the omp85/tpsb transporter family"/>
    <property type="match status" value="1"/>
</dbReference>
<evidence type="ECO:0000259" key="4">
    <source>
        <dbReference type="Pfam" id="PF01103"/>
    </source>
</evidence>
<evidence type="ECO:0000313" key="6">
    <source>
        <dbReference type="Proteomes" id="UP001553161"/>
    </source>
</evidence>
<feature type="domain" description="Bacterial surface antigen (D15)" evidence="4">
    <location>
        <begin position="141"/>
        <end position="377"/>
    </location>
</feature>
<keyword evidence="3" id="KW-0732">Signal</keyword>
<dbReference type="EMBL" id="JBFBVU010000001">
    <property type="protein sequence ID" value="MEV8465169.1"/>
    <property type="molecule type" value="Genomic_DNA"/>
</dbReference>
<gene>
    <name evidence="5" type="ORF">AB0T83_00055</name>
</gene>
<evidence type="ECO:0000256" key="1">
    <source>
        <dbReference type="ARBA" id="ARBA00004370"/>
    </source>
</evidence>
<dbReference type="InterPro" id="IPR000184">
    <property type="entry name" value="Bac_surfAg_D15"/>
</dbReference>
<comment type="subcellular location">
    <subcellularLocation>
        <location evidence="1">Membrane</location>
    </subcellularLocation>
</comment>
<keyword evidence="2" id="KW-0472">Membrane</keyword>
<dbReference type="RefSeq" id="WP_366190481.1">
    <property type="nucleotide sequence ID" value="NZ_JBFBVU010000001.1"/>
</dbReference>